<keyword evidence="7 13" id="KW-0418">Kinase</keyword>
<keyword evidence="11" id="KW-0472">Membrane</keyword>
<keyword evidence="4" id="KW-0597">Phosphoprotein</keyword>
<gene>
    <name evidence="13" type="ORF">C7459_107174</name>
</gene>
<dbReference type="InterPro" id="IPR036890">
    <property type="entry name" value="HATPase_C_sf"/>
</dbReference>
<dbReference type="EMBL" id="QGGL01000007">
    <property type="protein sequence ID" value="PWK13505.1"/>
    <property type="molecule type" value="Genomic_DNA"/>
</dbReference>
<dbReference type="InterPro" id="IPR003594">
    <property type="entry name" value="HATPase_dom"/>
</dbReference>
<dbReference type="InterPro" id="IPR004358">
    <property type="entry name" value="Sig_transdc_His_kin-like_C"/>
</dbReference>
<dbReference type="PANTHER" id="PTHR43711">
    <property type="entry name" value="TWO-COMPONENT HISTIDINE KINASE"/>
    <property type="match status" value="1"/>
</dbReference>
<protein>
    <recommendedName>
        <fullName evidence="10">Circadian input-output histidine kinase CikA</fullName>
        <ecNumber evidence="3">2.7.13.3</ecNumber>
    </recommendedName>
</protein>
<dbReference type="InterPro" id="IPR003661">
    <property type="entry name" value="HisK_dim/P_dom"/>
</dbReference>
<evidence type="ECO:0000313" key="13">
    <source>
        <dbReference type="EMBL" id="PWK13505.1"/>
    </source>
</evidence>
<dbReference type="RefSeq" id="WP_109688824.1">
    <property type="nucleotide sequence ID" value="NZ_QGGL01000007.1"/>
</dbReference>
<evidence type="ECO:0000256" key="8">
    <source>
        <dbReference type="ARBA" id="ARBA00022840"/>
    </source>
</evidence>
<comment type="similarity">
    <text evidence="2">In the N-terminal section; belongs to the phytochrome family.</text>
</comment>
<dbReference type="PANTHER" id="PTHR43711:SF1">
    <property type="entry name" value="HISTIDINE KINASE 1"/>
    <property type="match status" value="1"/>
</dbReference>
<keyword evidence="8" id="KW-0067">ATP-binding</keyword>
<evidence type="ECO:0000256" key="5">
    <source>
        <dbReference type="ARBA" id="ARBA00022679"/>
    </source>
</evidence>
<dbReference type="GO" id="GO:0000155">
    <property type="term" value="F:phosphorelay sensor kinase activity"/>
    <property type="evidence" value="ECO:0007669"/>
    <property type="project" value="InterPro"/>
</dbReference>
<dbReference type="GO" id="GO:0005524">
    <property type="term" value="F:ATP binding"/>
    <property type="evidence" value="ECO:0007669"/>
    <property type="project" value="UniProtKB-KW"/>
</dbReference>
<evidence type="ECO:0000256" key="7">
    <source>
        <dbReference type="ARBA" id="ARBA00022777"/>
    </source>
</evidence>
<dbReference type="CDD" id="cd00082">
    <property type="entry name" value="HisKA"/>
    <property type="match status" value="1"/>
</dbReference>
<feature type="domain" description="Histidine kinase" evidence="12">
    <location>
        <begin position="109"/>
        <end position="327"/>
    </location>
</feature>
<evidence type="ECO:0000256" key="4">
    <source>
        <dbReference type="ARBA" id="ARBA00022553"/>
    </source>
</evidence>
<keyword evidence="6" id="KW-0547">Nucleotide-binding</keyword>
<dbReference type="Pfam" id="PF02518">
    <property type="entry name" value="HATPase_c"/>
    <property type="match status" value="1"/>
</dbReference>
<evidence type="ECO:0000256" key="9">
    <source>
        <dbReference type="ARBA" id="ARBA00023012"/>
    </source>
</evidence>
<dbReference type="Proteomes" id="UP000245634">
    <property type="component" value="Unassembled WGS sequence"/>
</dbReference>
<dbReference type="CDD" id="cd16922">
    <property type="entry name" value="HATPase_EvgS-ArcB-TorS-like"/>
    <property type="match status" value="1"/>
</dbReference>
<feature type="transmembrane region" description="Helical" evidence="11">
    <location>
        <begin position="39"/>
        <end position="62"/>
    </location>
</feature>
<keyword evidence="9" id="KW-0902">Two-component regulatory system</keyword>
<accession>A0A316DVX9</accession>
<dbReference type="SMART" id="SM00387">
    <property type="entry name" value="HATPase_c"/>
    <property type="match status" value="1"/>
</dbReference>
<keyword evidence="11" id="KW-0812">Transmembrane</keyword>
<evidence type="ECO:0000256" key="1">
    <source>
        <dbReference type="ARBA" id="ARBA00000085"/>
    </source>
</evidence>
<proteinExistence type="inferred from homology"/>
<dbReference type="InterPro" id="IPR036097">
    <property type="entry name" value="HisK_dim/P_sf"/>
</dbReference>
<sequence length="327" mass="37557">MNVRRWRRALWLFIPLHTGCFGLWLWLWQADDTVWLAQVHWIVIGSTIALTLMIVLQILTLFENDRLLKKLHHLNEMLESKVEKRTSELSVKNAELTEALQVKDDFMAAISHELRTPMHGILGYIELIELGEDGPISDELRADLQVIRRSANRLLRLIEDILSFSKVQNGKEQLRFEDVQIDELMEQIHEEMQVFADEKSVVFVLHLPDPVGTVRTDPIKVEQILVNLVNNAIKFTDTGHVMITARRLPRALELSVEDTGIGIERGHYDYIFEPFTQVDGGTTRKYNGTGLGLAIVRNLVTLLRGEVRLESEPGKGSRFLVRIPIER</sequence>
<evidence type="ECO:0000256" key="6">
    <source>
        <dbReference type="ARBA" id="ARBA00022741"/>
    </source>
</evidence>
<comment type="catalytic activity">
    <reaction evidence="1">
        <text>ATP + protein L-histidine = ADP + protein N-phospho-L-histidine.</text>
        <dbReference type="EC" id="2.7.13.3"/>
    </reaction>
</comment>
<name>A0A316DVX9_9BACL</name>
<organism evidence="13 14">
    <name type="scientific">Tumebacillus permanentifrigoris</name>
    <dbReference type="NCBI Taxonomy" id="378543"/>
    <lineage>
        <taxon>Bacteria</taxon>
        <taxon>Bacillati</taxon>
        <taxon>Bacillota</taxon>
        <taxon>Bacilli</taxon>
        <taxon>Bacillales</taxon>
        <taxon>Alicyclobacillaceae</taxon>
        <taxon>Tumebacillus</taxon>
    </lineage>
</organism>
<feature type="transmembrane region" description="Helical" evidence="11">
    <location>
        <begin position="9"/>
        <end position="27"/>
    </location>
</feature>
<dbReference type="PRINTS" id="PR00344">
    <property type="entry name" value="BCTRLSENSOR"/>
</dbReference>
<dbReference type="InterPro" id="IPR005467">
    <property type="entry name" value="His_kinase_dom"/>
</dbReference>
<dbReference type="AlphaFoldDB" id="A0A316DVX9"/>
<keyword evidence="5" id="KW-0808">Transferase</keyword>
<reference evidence="13 14" key="1">
    <citation type="submission" date="2018-05" db="EMBL/GenBank/DDBJ databases">
        <title>Genomic Encyclopedia of Type Strains, Phase IV (KMG-IV): sequencing the most valuable type-strain genomes for metagenomic binning, comparative biology and taxonomic classification.</title>
        <authorList>
            <person name="Goeker M."/>
        </authorList>
    </citation>
    <scope>NUCLEOTIDE SEQUENCE [LARGE SCALE GENOMIC DNA]</scope>
    <source>
        <strain evidence="13 14">DSM 18773</strain>
    </source>
</reference>
<dbReference type="InterPro" id="IPR050736">
    <property type="entry name" value="Sensor_HK_Regulatory"/>
</dbReference>
<dbReference type="Pfam" id="PF00512">
    <property type="entry name" value="HisKA"/>
    <property type="match status" value="1"/>
</dbReference>
<evidence type="ECO:0000313" key="14">
    <source>
        <dbReference type="Proteomes" id="UP000245634"/>
    </source>
</evidence>
<evidence type="ECO:0000256" key="3">
    <source>
        <dbReference type="ARBA" id="ARBA00012438"/>
    </source>
</evidence>
<evidence type="ECO:0000256" key="2">
    <source>
        <dbReference type="ARBA" id="ARBA00006402"/>
    </source>
</evidence>
<dbReference type="FunFam" id="3.30.565.10:FF:000010">
    <property type="entry name" value="Sensor histidine kinase RcsC"/>
    <property type="match status" value="1"/>
</dbReference>
<keyword evidence="14" id="KW-1185">Reference proteome</keyword>
<evidence type="ECO:0000256" key="11">
    <source>
        <dbReference type="SAM" id="Phobius"/>
    </source>
</evidence>
<keyword evidence="11" id="KW-1133">Transmembrane helix</keyword>
<dbReference type="SMART" id="SM00388">
    <property type="entry name" value="HisKA"/>
    <property type="match status" value="1"/>
</dbReference>
<dbReference type="PROSITE" id="PS50109">
    <property type="entry name" value="HIS_KIN"/>
    <property type="match status" value="1"/>
</dbReference>
<evidence type="ECO:0000256" key="10">
    <source>
        <dbReference type="ARBA" id="ARBA00074306"/>
    </source>
</evidence>
<dbReference type="Gene3D" id="1.10.287.130">
    <property type="match status" value="1"/>
</dbReference>
<evidence type="ECO:0000259" key="12">
    <source>
        <dbReference type="PROSITE" id="PS50109"/>
    </source>
</evidence>
<dbReference type="SUPFAM" id="SSF47384">
    <property type="entry name" value="Homodimeric domain of signal transducing histidine kinase"/>
    <property type="match status" value="1"/>
</dbReference>
<dbReference type="Gene3D" id="3.30.565.10">
    <property type="entry name" value="Histidine kinase-like ATPase, C-terminal domain"/>
    <property type="match status" value="1"/>
</dbReference>
<comment type="caution">
    <text evidence="13">The sequence shown here is derived from an EMBL/GenBank/DDBJ whole genome shotgun (WGS) entry which is preliminary data.</text>
</comment>
<dbReference type="EC" id="2.7.13.3" evidence="3"/>
<dbReference type="SUPFAM" id="SSF55874">
    <property type="entry name" value="ATPase domain of HSP90 chaperone/DNA topoisomerase II/histidine kinase"/>
    <property type="match status" value="1"/>
</dbReference>
<dbReference type="OrthoDB" id="9790669at2"/>